<feature type="transmembrane region" description="Helical" evidence="1">
    <location>
        <begin position="276"/>
        <end position="295"/>
    </location>
</feature>
<keyword evidence="3" id="KW-0378">Hydrolase</keyword>
<proteinExistence type="predicted"/>
<dbReference type="AlphaFoldDB" id="A0A809R5Y5"/>
<feature type="transmembrane region" description="Helical" evidence="1">
    <location>
        <begin position="360"/>
        <end position="378"/>
    </location>
</feature>
<evidence type="ECO:0000259" key="2">
    <source>
        <dbReference type="Pfam" id="PF02517"/>
    </source>
</evidence>
<protein>
    <submittedName>
        <fullName evidence="3">CAAX protease self-immunity</fullName>
    </submittedName>
</protein>
<feature type="transmembrane region" description="Helical" evidence="1">
    <location>
        <begin position="427"/>
        <end position="449"/>
    </location>
</feature>
<dbReference type="GO" id="GO:0006508">
    <property type="term" value="P:proteolysis"/>
    <property type="evidence" value="ECO:0007669"/>
    <property type="project" value="UniProtKB-KW"/>
</dbReference>
<feature type="transmembrane region" description="Helical" evidence="1">
    <location>
        <begin position="20"/>
        <end position="41"/>
    </location>
</feature>
<dbReference type="GO" id="GO:0004175">
    <property type="term" value="F:endopeptidase activity"/>
    <property type="evidence" value="ECO:0007669"/>
    <property type="project" value="UniProtKB-ARBA"/>
</dbReference>
<organism evidence="3 4">
    <name type="scientific">Candidatus Nitrosymbiomonas proteolyticus</name>
    <dbReference type="NCBI Taxonomy" id="2608984"/>
    <lineage>
        <taxon>Bacteria</taxon>
        <taxon>Bacillati</taxon>
        <taxon>Armatimonadota</taxon>
        <taxon>Armatimonadota incertae sedis</taxon>
        <taxon>Candidatus Nitrosymbiomonas</taxon>
    </lineage>
</organism>
<accession>A0A809R5Y5</accession>
<feature type="transmembrane region" description="Helical" evidence="1">
    <location>
        <begin position="316"/>
        <end position="336"/>
    </location>
</feature>
<dbReference type="PANTHER" id="PTHR43592:SF15">
    <property type="entry name" value="CAAX AMINO TERMINAL PROTEASE FAMILY PROTEIN"/>
    <property type="match status" value="1"/>
</dbReference>
<evidence type="ECO:0000256" key="1">
    <source>
        <dbReference type="SAM" id="Phobius"/>
    </source>
</evidence>
<gene>
    <name evidence="3" type="ORF">NPRO_05550</name>
</gene>
<dbReference type="EMBL" id="AP021858">
    <property type="protein sequence ID" value="BBO22960.1"/>
    <property type="molecule type" value="Genomic_DNA"/>
</dbReference>
<keyword evidence="1" id="KW-0472">Membrane</keyword>
<dbReference type="KEGG" id="npy:NPRO_05550"/>
<keyword evidence="3" id="KW-0645">Protease</keyword>
<dbReference type="InterPro" id="IPR003675">
    <property type="entry name" value="Rce1/LyrA-like_dom"/>
</dbReference>
<dbReference type="Proteomes" id="UP000662873">
    <property type="component" value="Chromosome"/>
</dbReference>
<sequence length="462" mass="49475">MSEPGSEPRSSEPAAPRLRLGWVVFWLLLGSWIGGSLYTYLTRDSDPEQKLEQVSREIETELRSHELSKRLLSQAGSTTAPPAALSTLDPLVSRLADERASDPEAAFLYTVIRVEQGYDPDPEDLERLRLSEDRQLRAVAALYAYRGVSESVAFDLADELPDAPFAFRLAKAQGLERAGVADSRDGLIPTQALTSLQRAAMLIGFFCFACPLVFVVYILLKLRGSLPSAGFPVGAIDDDAAESLALRTTQMFALYFGVGVVSGMVGGQALSTAEGGALFGSLGVVSVVILSRCPVLGLDWSLSKLGLNLKNFKINLIWGVGAAIVELPVSVMMGYLGSRLLQGLPNPEHPISPELAKAKSPWEVLLFIFMLVIIAPVFEEICFRGAMLPAMARLMKSPAIGILATSLLFAAIHPTGIPAWLALATTGAFAAITVHQTGSLVPAIVLHGIHNGMIYLMSSGLG</sequence>
<evidence type="ECO:0000313" key="4">
    <source>
        <dbReference type="Proteomes" id="UP000662873"/>
    </source>
</evidence>
<feature type="transmembrane region" description="Helical" evidence="1">
    <location>
        <begin position="199"/>
        <end position="220"/>
    </location>
</feature>
<dbReference type="Pfam" id="PF02517">
    <property type="entry name" value="Rce1-like"/>
    <property type="match status" value="1"/>
</dbReference>
<dbReference type="PANTHER" id="PTHR43592">
    <property type="entry name" value="CAAX AMINO TERMINAL PROTEASE"/>
    <property type="match status" value="1"/>
</dbReference>
<dbReference type="GO" id="GO:0080120">
    <property type="term" value="P:CAAX-box protein maturation"/>
    <property type="evidence" value="ECO:0007669"/>
    <property type="project" value="UniProtKB-ARBA"/>
</dbReference>
<feature type="domain" description="CAAX prenyl protease 2/Lysostaphin resistance protein A-like" evidence="2">
    <location>
        <begin position="362"/>
        <end position="453"/>
    </location>
</feature>
<reference evidence="3" key="1">
    <citation type="journal article" name="DNA Res.">
        <title>The physiological potential of anammox bacteria as revealed by their core genome structure.</title>
        <authorList>
            <person name="Okubo T."/>
            <person name="Toyoda A."/>
            <person name="Fukuhara K."/>
            <person name="Uchiyama I."/>
            <person name="Harigaya Y."/>
            <person name="Kuroiwa M."/>
            <person name="Suzuki T."/>
            <person name="Murakami Y."/>
            <person name="Suwa Y."/>
            <person name="Takami H."/>
        </authorList>
    </citation>
    <scope>NUCLEOTIDE SEQUENCE</scope>
    <source>
        <strain evidence="3">317325-2</strain>
    </source>
</reference>
<name>A0A809R5Y5_9BACT</name>
<feature type="transmembrane region" description="Helical" evidence="1">
    <location>
        <begin position="399"/>
        <end position="421"/>
    </location>
</feature>
<evidence type="ECO:0000313" key="3">
    <source>
        <dbReference type="EMBL" id="BBO22960.1"/>
    </source>
</evidence>
<keyword evidence="1" id="KW-1133">Transmembrane helix</keyword>
<keyword evidence="1" id="KW-0812">Transmembrane</keyword>
<feature type="transmembrane region" description="Helical" evidence="1">
    <location>
        <begin position="252"/>
        <end position="270"/>
    </location>
</feature>